<sequence>MKKMTRSTNLAVLLLSTLVFTTSTPPISVSALESSAPATSSLHGPQDSKEVEAFADQILADKMKKFNVNGSNFVVVKDGKVVVNKGYGYADKEKKTPVDKNTVFQIASVSKTFTALAAMQLVEQGKMNLDHDIQEYLGGLKVPNQTGKPLTLNHLLTYTSGVDLPDITTYVSPEFIDKDIPMKEFLVDHMPTVVRTPGEAYTYDNFGYLLAGYAVENVSGIPFAQYMDKKIFKPLGMNSTSARFTPELLARMATHYKPTGEAHETNGHAPTDGPQGSIISTGDDMSKYMIMQLQKGNFENKEIISKKGMDQMHTYQVFAEKSIPMTTVGGFEGYFNNLMNGQHVVLKGGSMPGHQSLMVLLPEKNVGLFMSYNNDTMMSLEVYEAFMDHYYPQKKTPKSTYVPLNEKDAKKYLGIYQNTRLFFLKSKFSYANGNLVMETGTNGKHTLKMINPLLFEDEAGNKLAFKKDHKGNIEYFYYSNPKSLDFVSDAQKIHMKQPFSDVPANSKYKSYIDNLHAFGIMGAKSGNRFDPQGTMTQAEFANTLFRAHGWYGVASVIDENKQKMIEGIPNFDANAPITRQTAAVMIQNLKQVKPTRKITLTGQTDTWAVDAIRALISTGIVDPDTKVNQDGSVDFRSKQPLLRQEASALLDKAFGYYSSL</sequence>
<dbReference type="Pfam" id="PF00395">
    <property type="entry name" value="SLH"/>
    <property type="match status" value="1"/>
</dbReference>
<dbReference type="InterPro" id="IPR050491">
    <property type="entry name" value="AmpC-like"/>
</dbReference>
<dbReference type="PROSITE" id="PS51272">
    <property type="entry name" value="SLH"/>
    <property type="match status" value="2"/>
</dbReference>
<evidence type="ECO:0000313" key="4">
    <source>
        <dbReference type="Proteomes" id="UP000319432"/>
    </source>
</evidence>
<keyword evidence="1" id="KW-0732">Signal</keyword>
<protein>
    <submittedName>
        <fullName evidence="3">Penicillin-binding protein</fullName>
    </submittedName>
</protein>
<dbReference type="EMBL" id="CP033464">
    <property type="protein sequence ID" value="QDX91828.1"/>
    <property type="molecule type" value="Genomic_DNA"/>
</dbReference>
<dbReference type="InterPro" id="IPR001466">
    <property type="entry name" value="Beta-lactam-related"/>
</dbReference>
<dbReference type="InterPro" id="IPR012338">
    <property type="entry name" value="Beta-lactam/transpept-like"/>
</dbReference>
<reference evidence="3 4" key="1">
    <citation type="submission" date="2018-11" db="EMBL/GenBank/DDBJ databases">
        <title>Phylogenetic determinants of toxin gene distribution in genomes of Brevibacillus laterosporus.</title>
        <authorList>
            <person name="Glare T.R."/>
            <person name="Durrant A."/>
            <person name="Berry C."/>
            <person name="Palma L."/>
            <person name="Ormskirk M."/>
            <person name="Cox M.O."/>
        </authorList>
    </citation>
    <scope>NUCLEOTIDE SEQUENCE [LARGE SCALE GENOMIC DNA]</scope>
    <source>
        <strain evidence="3 4">1821L</strain>
    </source>
</reference>
<dbReference type="Pfam" id="PF00144">
    <property type="entry name" value="Beta-lactamase"/>
    <property type="match status" value="1"/>
</dbReference>
<organism evidence="3 4">
    <name type="scientific">Brevibacillus laterosporus</name>
    <name type="common">Bacillus laterosporus</name>
    <dbReference type="NCBI Taxonomy" id="1465"/>
    <lineage>
        <taxon>Bacteria</taxon>
        <taxon>Bacillati</taxon>
        <taxon>Bacillota</taxon>
        <taxon>Bacilli</taxon>
        <taxon>Bacillales</taxon>
        <taxon>Paenibacillaceae</taxon>
        <taxon>Brevibacillus</taxon>
    </lineage>
</organism>
<evidence type="ECO:0000256" key="1">
    <source>
        <dbReference type="SAM" id="SignalP"/>
    </source>
</evidence>
<dbReference type="PANTHER" id="PTHR46825:SF9">
    <property type="entry name" value="BETA-LACTAMASE-RELATED DOMAIN-CONTAINING PROTEIN"/>
    <property type="match status" value="1"/>
</dbReference>
<dbReference type="OrthoDB" id="846150at2"/>
<dbReference type="Proteomes" id="UP000319432">
    <property type="component" value="Chromosome"/>
</dbReference>
<dbReference type="PANTHER" id="PTHR46825">
    <property type="entry name" value="D-ALANYL-D-ALANINE-CARBOXYPEPTIDASE/ENDOPEPTIDASE AMPH"/>
    <property type="match status" value="1"/>
</dbReference>
<feature type="chain" id="PRO_5038709043" evidence="1">
    <location>
        <begin position="22"/>
        <end position="660"/>
    </location>
</feature>
<dbReference type="Gene3D" id="3.40.710.10">
    <property type="entry name" value="DD-peptidase/beta-lactamase superfamily"/>
    <property type="match status" value="1"/>
</dbReference>
<proteinExistence type="predicted"/>
<feature type="signal peptide" evidence="1">
    <location>
        <begin position="1"/>
        <end position="21"/>
    </location>
</feature>
<dbReference type="InterPro" id="IPR001119">
    <property type="entry name" value="SLH_dom"/>
</dbReference>
<gene>
    <name evidence="3" type="ORF">EEL30_05255</name>
</gene>
<feature type="domain" description="SLH" evidence="2">
    <location>
        <begin position="595"/>
        <end position="660"/>
    </location>
</feature>
<feature type="domain" description="SLH" evidence="2">
    <location>
        <begin position="495"/>
        <end position="558"/>
    </location>
</feature>
<name>A0A518V4B2_BRELA</name>
<evidence type="ECO:0000313" key="3">
    <source>
        <dbReference type="EMBL" id="QDX91828.1"/>
    </source>
</evidence>
<dbReference type="SUPFAM" id="SSF56601">
    <property type="entry name" value="beta-lactamase/transpeptidase-like"/>
    <property type="match status" value="1"/>
</dbReference>
<evidence type="ECO:0000259" key="2">
    <source>
        <dbReference type="PROSITE" id="PS51272"/>
    </source>
</evidence>
<accession>A0A518V4B2</accession>
<dbReference type="AlphaFoldDB" id="A0A518V4B2"/>
<keyword evidence="4" id="KW-1185">Reference proteome</keyword>